<comment type="catalytic activity">
    <reaction evidence="1 6">
        <text>alpha-D-ribose 1,5-bisphosphate + ATP = 5-phospho-alpha-D-ribose 1-diphosphate + ADP</text>
        <dbReference type="Rhea" id="RHEA:20109"/>
        <dbReference type="ChEBI" id="CHEBI:30616"/>
        <dbReference type="ChEBI" id="CHEBI:58017"/>
        <dbReference type="ChEBI" id="CHEBI:68688"/>
        <dbReference type="ChEBI" id="CHEBI:456216"/>
        <dbReference type="EC" id="2.7.4.23"/>
    </reaction>
</comment>
<dbReference type="InterPro" id="IPR027417">
    <property type="entry name" value="P-loop_NTPase"/>
</dbReference>
<evidence type="ECO:0000256" key="4">
    <source>
        <dbReference type="ARBA" id="ARBA00022741"/>
    </source>
</evidence>
<evidence type="ECO:0000313" key="9">
    <source>
        <dbReference type="Proteomes" id="UP000263595"/>
    </source>
</evidence>
<keyword evidence="8" id="KW-0418">Kinase</keyword>
<dbReference type="Proteomes" id="UP000263595">
    <property type="component" value="Unassembled WGS sequence"/>
</dbReference>
<dbReference type="NCBIfam" id="TIGR02322">
    <property type="entry name" value="phosphon_PhnN"/>
    <property type="match status" value="1"/>
</dbReference>
<feature type="domain" description="Guanylate kinase-like" evidence="7">
    <location>
        <begin position="13"/>
        <end position="189"/>
    </location>
</feature>
<keyword evidence="5 6" id="KW-0067">ATP-binding</keyword>
<gene>
    <name evidence="6 8" type="primary">phnN</name>
    <name evidence="8" type="ORF">CCOS865_03716</name>
</gene>
<dbReference type="EC" id="2.7.4.23" evidence="6"/>
<reference evidence="9" key="1">
    <citation type="submission" date="2018-08" db="EMBL/GenBank/DDBJ databases">
        <authorList>
            <person name="Blom J."/>
        </authorList>
    </citation>
    <scope>NUCLEOTIDE SEQUENCE [LARGE SCALE GENOMIC DNA]</scope>
    <source>
        <strain evidence="9">CCOS 865</strain>
    </source>
</reference>
<dbReference type="GO" id="GO:0019634">
    <property type="term" value="P:organic phosphonate metabolic process"/>
    <property type="evidence" value="ECO:0007669"/>
    <property type="project" value="UniProtKB-UniRule"/>
</dbReference>
<dbReference type="PANTHER" id="PTHR23117:SF8">
    <property type="entry name" value="RIBOSE 1,5-BISPHOSPHATE PHOSPHOKINASE PHNN"/>
    <property type="match status" value="1"/>
</dbReference>
<proteinExistence type="inferred from homology"/>
<organism evidence="8 9">
    <name type="scientific">Pseudomonas reidholzensis</name>
    <dbReference type="NCBI Taxonomy" id="1785162"/>
    <lineage>
        <taxon>Bacteria</taxon>
        <taxon>Pseudomonadati</taxon>
        <taxon>Pseudomonadota</taxon>
        <taxon>Gammaproteobacteria</taxon>
        <taxon>Pseudomonadales</taxon>
        <taxon>Pseudomonadaceae</taxon>
        <taxon>Pseudomonas</taxon>
    </lineage>
</organism>
<dbReference type="PANTHER" id="PTHR23117">
    <property type="entry name" value="GUANYLATE KINASE-RELATED"/>
    <property type="match status" value="1"/>
</dbReference>
<keyword evidence="4 6" id="KW-0547">Nucleotide-binding</keyword>
<evidence type="ECO:0000256" key="5">
    <source>
        <dbReference type="ARBA" id="ARBA00022840"/>
    </source>
</evidence>
<dbReference type="SMART" id="SM00072">
    <property type="entry name" value="GuKc"/>
    <property type="match status" value="1"/>
</dbReference>
<dbReference type="GO" id="GO:0033863">
    <property type="term" value="F:ribose 1,5-bisphosphate phosphokinase activity"/>
    <property type="evidence" value="ECO:0007669"/>
    <property type="project" value="UniProtKB-UniRule"/>
</dbReference>
<dbReference type="AlphaFoldDB" id="A0A383RY99"/>
<dbReference type="NCBIfam" id="NF007485">
    <property type="entry name" value="PRK10078.1"/>
    <property type="match status" value="1"/>
</dbReference>
<evidence type="ECO:0000256" key="1">
    <source>
        <dbReference type="ARBA" id="ARBA00000373"/>
    </source>
</evidence>
<evidence type="ECO:0000313" key="8">
    <source>
        <dbReference type="EMBL" id="SYX91446.1"/>
    </source>
</evidence>
<keyword evidence="9" id="KW-1185">Reference proteome</keyword>
<dbReference type="Gene3D" id="3.40.50.300">
    <property type="entry name" value="P-loop containing nucleotide triphosphate hydrolases"/>
    <property type="match status" value="1"/>
</dbReference>
<evidence type="ECO:0000256" key="2">
    <source>
        <dbReference type="ARBA" id="ARBA00005069"/>
    </source>
</evidence>
<dbReference type="HAMAP" id="MF_00836">
    <property type="entry name" value="PhnN"/>
    <property type="match status" value="1"/>
</dbReference>
<sequence>MQHDASGTPCTAGRLIFLVGPSGSGKDSLIDAARAKLASQGIEIARRVITRSAEAKGESAQGVTPEQFEVMRKAGDFAMDWQANGLQYGIPAQIDDWLQAGRPVLVNGSRGYLAEARRRYPDLLAIRLQVAPQVLRQRLMARGRETPEEIERRLQRGAQLQEGIDPQVQVLDNSTSLEHAVTALLDLLREQGLMKAPGQGCPR</sequence>
<evidence type="ECO:0000256" key="6">
    <source>
        <dbReference type="HAMAP-Rule" id="MF_00836"/>
    </source>
</evidence>
<evidence type="ECO:0000256" key="3">
    <source>
        <dbReference type="ARBA" id="ARBA00022679"/>
    </source>
</evidence>
<dbReference type="GO" id="GO:0005524">
    <property type="term" value="F:ATP binding"/>
    <property type="evidence" value="ECO:0007669"/>
    <property type="project" value="UniProtKB-KW"/>
</dbReference>
<accession>A0A383RY99</accession>
<dbReference type="EMBL" id="UNOZ01000029">
    <property type="protein sequence ID" value="SYX91446.1"/>
    <property type="molecule type" value="Genomic_DNA"/>
</dbReference>
<comment type="function">
    <text evidence="6">Catalyzes the phosphorylation of ribose 1,5-bisphosphate to 5-phospho-D-ribosyl alpha-1-diphosphate (PRPP).</text>
</comment>
<dbReference type="UniPathway" id="UPA00087">
    <property type="reaction ID" value="UER00175"/>
</dbReference>
<dbReference type="PROSITE" id="PS50052">
    <property type="entry name" value="GUANYLATE_KINASE_2"/>
    <property type="match status" value="1"/>
</dbReference>
<comment type="similarity">
    <text evidence="6">Belongs to the ribose 1,5-bisphosphokinase family.</text>
</comment>
<feature type="binding site" evidence="6">
    <location>
        <begin position="20"/>
        <end position="27"/>
    </location>
    <ligand>
        <name>ATP</name>
        <dbReference type="ChEBI" id="CHEBI:30616"/>
    </ligand>
</feature>
<keyword evidence="3 6" id="KW-0808">Transferase</keyword>
<protein>
    <recommendedName>
        <fullName evidence="6">Ribose 1,5-bisphosphate phosphokinase PhnN</fullName>
        <ecNumber evidence="6">2.7.4.23</ecNumber>
    </recommendedName>
    <alternativeName>
        <fullName evidence="6">Ribose 1,5-bisphosphokinase</fullName>
    </alternativeName>
</protein>
<comment type="pathway">
    <text evidence="2 6">Metabolic intermediate biosynthesis; 5-phospho-alpha-D-ribose 1-diphosphate biosynthesis; 5-phospho-alpha-D-ribose 1-diphosphate from D-ribose 5-phosphate (route II): step 3/3.</text>
</comment>
<dbReference type="RefSeq" id="WP_119143620.1">
    <property type="nucleotide sequence ID" value="NZ_CBCSFL010000027.1"/>
</dbReference>
<dbReference type="SUPFAM" id="SSF52540">
    <property type="entry name" value="P-loop containing nucleoside triphosphate hydrolases"/>
    <property type="match status" value="1"/>
</dbReference>
<dbReference type="OrthoDB" id="341217at2"/>
<name>A0A383RY99_9PSED</name>
<dbReference type="GO" id="GO:0006015">
    <property type="term" value="P:5-phosphoribose 1-diphosphate biosynthetic process"/>
    <property type="evidence" value="ECO:0007669"/>
    <property type="project" value="UniProtKB-UniRule"/>
</dbReference>
<dbReference type="InterPro" id="IPR012699">
    <property type="entry name" value="PhnN"/>
</dbReference>
<evidence type="ECO:0000259" key="7">
    <source>
        <dbReference type="PROSITE" id="PS50052"/>
    </source>
</evidence>
<dbReference type="GO" id="GO:0005829">
    <property type="term" value="C:cytosol"/>
    <property type="evidence" value="ECO:0007669"/>
    <property type="project" value="TreeGrafter"/>
</dbReference>
<dbReference type="InterPro" id="IPR008145">
    <property type="entry name" value="GK/Ca_channel_bsu"/>
</dbReference>
<dbReference type="InterPro" id="IPR008144">
    <property type="entry name" value="Guanylate_kin-like_dom"/>
</dbReference>